<evidence type="ECO:0000313" key="9">
    <source>
        <dbReference type="Proteomes" id="UP000184221"/>
    </source>
</evidence>
<dbReference type="GO" id="GO:0006605">
    <property type="term" value="P:protein targeting"/>
    <property type="evidence" value="ECO:0007669"/>
    <property type="project" value="InterPro"/>
</dbReference>
<name>A0A1M5UN50_9RHOB</name>
<organism evidence="8 9">
    <name type="scientific">Marivita hallyeonensis</name>
    <dbReference type="NCBI Taxonomy" id="996342"/>
    <lineage>
        <taxon>Bacteria</taxon>
        <taxon>Pseudomonadati</taxon>
        <taxon>Pseudomonadota</taxon>
        <taxon>Alphaproteobacteria</taxon>
        <taxon>Rhodobacterales</taxon>
        <taxon>Roseobacteraceae</taxon>
        <taxon>Marivita</taxon>
    </lineage>
</organism>
<keyword evidence="9" id="KW-1185">Reference proteome</keyword>
<keyword evidence="4 7" id="KW-0812">Transmembrane</keyword>
<evidence type="ECO:0000256" key="5">
    <source>
        <dbReference type="ARBA" id="ARBA00022989"/>
    </source>
</evidence>
<dbReference type="EMBL" id="FQXC01000003">
    <property type="protein sequence ID" value="SHH64298.1"/>
    <property type="molecule type" value="Genomic_DNA"/>
</dbReference>
<evidence type="ECO:0000313" key="8">
    <source>
        <dbReference type="EMBL" id="SHH64298.1"/>
    </source>
</evidence>
<evidence type="ECO:0000256" key="6">
    <source>
        <dbReference type="ARBA" id="ARBA00023136"/>
    </source>
</evidence>
<proteinExistence type="inferred from homology"/>
<dbReference type="AlphaFoldDB" id="A0A1M5UN50"/>
<accession>A0A1M5UN50</accession>
<gene>
    <name evidence="8" type="ORF">SAMN05443551_2715</name>
</gene>
<dbReference type="PRINTS" id="PR00953">
    <property type="entry name" value="TYPE3IMRPROT"/>
</dbReference>
<evidence type="ECO:0000256" key="7">
    <source>
        <dbReference type="SAM" id="Phobius"/>
    </source>
</evidence>
<evidence type="ECO:0000256" key="3">
    <source>
        <dbReference type="ARBA" id="ARBA00022475"/>
    </source>
</evidence>
<keyword evidence="8" id="KW-0282">Flagellum</keyword>
<comment type="subcellular location">
    <subcellularLocation>
        <location evidence="1">Cell membrane</location>
        <topology evidence="1">Multi-pass membrane protein</topology>
    </subcellularLocation>
</comment>
<dbReference type="PANTHER" id="PTHR30065:SF1">
    <property type="entry name" value="SURFACE PRESENTATION OF ANTIGENS PROTEIN SPAR"/>
    <property type="match status" value="1"/>
</dbReference>
<comment type="similarity">
    <text evidence="2">Belongs to the FliR/MopE/SpaR family.</text>
</comment>
<evidence type="ECO:0000256" key="1">
    <source>
        <dbReference type="ARBA" id="ARBA00004651"/>
    </source>
</evidence>
<dbReference type="STRING" id="996342.SAMN05443551_2715"/>
<keyword evidence="5 7" id="KW-1133">Transmembrane helix</keyword>
<keyword evidence="3" id="KW-1003">Cell membrane</keyword>
<dbReference type="PANTHER" id="PTHR30065">
    <property type="entry name" value="FLAGELLAR BIOSYNTHETIC PROTEIN FLIR"/>
    <property type="match status" value="1"/>
</dbReference>
<dbReference type="OrthoDB" id="9779817at2"/>
<reference evidence="8 9" key="1">
    <citation type="submission" date="2016-11" db="EMBL/GenBank/DDBJ databases">
        <authorList>
            <person name="Jaros S."/>
            <person name="Januszkiewicz K."/>
            <person name="Wedrychowicz H."/>
        </authorList>
    </citation>
    <scope>NUCLEOTIDE SEQUENCE [LARGE SCALE GENOMIC DNA]</scope>
    <source>
        <strain evidence="8 9">DSM 29431</strain>
    </source>
</reference>
<keyword evidence="8" id="KW-0969">Cilium</keyword>
<evidence type="ECO:0000256" key="2">
    <source>
        <dbReference type="ARBA" id="ARBA00009772"/>
    </source>
</evidence>
<evidence type="ECO:0000256" key="4">
    <source>
        <dbReference type="ARBA" id="ARBA00022692"/>
    </source>
</evidence>
<dbReference type="InterPro" id="IPR002010">
    <property type="entry name" value="T3SS_IM_R"/>
</dbReference>
<keyword evidence="6 7" id="KW-0472">Membrane</keyword>
<feature type="transmembrane region" description="Helical" evidence="7">
    <location>
        <begin position="83"/>
        <end position="106"/>
    </location>
</feature>
<feature type="transmembrane region" description="Helical" evidence="7">
    <location>
        <begin position="15"/>
        <end position="35"/>
    </location>
</feature>
<feature type="transmembrane region" description="Helical" evidence="7">
    <location>
        <begin position="176"/>
        <end position="200"/>
    </location>
</feature>
<dbReference type="GO" id="GO:0005886">
    <property type="term" value="C:plasma membrane"/>
    <property type="evidence" value="ECO:0007669"/>
    <property type="project" value="UniProtKB-SubCell"/>
</dbReference>
<protein>
    <submittedName>
        <fullName evidence="8">Flagellar biosynthetic protein FliR</fullName>
    </submittedName>
</protein>
<dbReference type="Proteomes" id="UP000184221">
    <property type="component" value="Unassembled WGS sequence"/>
</dbReference>
<dbReference type="RefSeq" id="WP_072778197.1">
    <property type="nucleotide sequence ID" value="NZ_FQXC01000003.1"/>
</dbReference>
<sequence length="257" mass="28231">MTGLDGLLNDVTIELWYVFAVFLRIGPAMASAPGFGHNLVPVRSRLLTGLMLSAALAPVVQESLPATPPEFDKLARFILFETMIGLFFGLIARSVLHLLEMAGMMISQSVSLSQMLGNTVEPMPVISHILTVSALAIIFSTSLANEILVSFVLTYELEIPSVSDALAFAAMTWTKLINYIFVQAFVLASGFISIFLIYYLAIGFSNKALPQLMVSFIGIPFVSLYSIYLLLKHSEPILSVWQQKALQILEMPMSAFK</sequence>
<feature type="transmembrane region" description="Helical" evidence="7">
    <location>
        <begin position="212"/>
        <end position="231"/>
    </location>
</feature>
<dbReference type="Pfam" id="PF01311">
    <property type="entry name" value="Bac_export_1"/>
    <property type="match status" value="1"/>
</dbReference>
<keyword evidence="8" id="KW-0966">Cell projection</keyword>